<keyword evidence="4" id="KW-0813">Transport</keyword>
<feature type="transmembrane region" description="Helical" evidence="17">
    <location>
        <begin position="346"/>
        <end position="366"/>
    </location>
</feature>
<dbReference type="InterPro" id="IPR051088">
    <property type="entry name" value="PTS_Sugar-EIIC/EIIB"/>
</dbReference>
<feature type="transmembrane region" description="Helical" evidence="17">
    <location>
        <begin position="140"/>
        <end position="162"/>
    </location>
</feature>
<evidence type="ECO:0000256" key="4">
    <source>
        <dbReference type="ARBA" id="ARBA00022448"/>
    </source>
</evidence>
<dbReference type="InterPro" id="IPR004501">
    <property type="entry name" value="PTS_EIIC_3"/>
</dbReference>
<keyword evidence="12 17" id="KW-1133">Transmembrane helix</keyword>
<dbReference type="NCBIfam" id="TIGR00394">
    <property type="entry name" value="lac_pts_IIC"/>
    <property type="match status" value="1"/>
</dbReference>
<dbReference type="InterPro" id="IPR036095">
    <property type="entry name" value="PTS_EIIB-like_sf"/>
</dbReference>
<evidence type="ECO:0000256" key="2">
    <source>
        <dbReference type="ARBA" id="ARBA00012802"/>
    </source>
</evidence>
<evidence type="ECO:0000256" key="6">
    <source>
        <dbReference type="ARBA" id="ARBA00022553"/>
    </source>
</evidence>
<name>A0AAF0BKD8_9LACT</name>
<evidence type="ECO:0000256" key="13">
    <source>
        <dbReference type="ARBA" id="ARBA00023136"/>
    </source>
</evidence>
<dbReference type="EMBL" id="CP116590">
    <property type="protein sequence ID" value="WCG38730.1"/>
    <property type="molecule type" value="Genomic_DNA"/>
</dbReference>
<evidence type="ECO:0000256" key="16">
    <source>
        <dbReference type="PROSITE-ProRule" id="PRU00423"/>
    </source>
</evidence>
<dbReference type="PANTHER" id="PTHR33989">
    <property type="match status" value="1"/>
</dbReference>
<dbReference type="Pfam" id="PF02302">
    <property type="entry name" value="PTS_IIB"/>
    <property type="match status" value="1"/>
</dbReference>
<comment type="catalytic activity">
    <reaction evidence="15">
        <text>lactose(out) + N(pros)-phospho-L-histidyl-[protein] = lactose 6-phosphate(in) + L-histidyl-[protein]</text>
        <dbReference type="Rhea" id="RHEA:42400"/>
        <dbReference type="Rhea" id="RHEA-COMP:9745"/>
        <dbReference type="Rhea" id="RHEA-COMP:9746"/>
        <dbReference type="ChEBI" id="CHEBI:17716"/>
        <dbReference type="ChEBI" id="CHEBI:29979"/>
        <dbReference type="ChEBI" id="CHEBI:64837"/>
        <dbReference type="ChEBI" id="CHEBI:79080"/>
        <dbReference type="EC" id="2.7.1.207"/>
    </reaction>
</comment>
<evidence type="ECO:0000256" key="15">
    <source>
        <dbReference type="ARBA" id="ARBA00048444"/>
    </source>
</evidence>
<accession>A0AAF0BKD8</accession>
<keyword evidence="10 17" id="KW-0812">Transmembrane</keyword>
<protein>
    <recommendedName>
        <fullName evidence="3">PTS system lactose-specific EIICB component</fullName>
        <ecNumber evidence="2">2.7.1.207</ecNumber>
    </recommendedName>
    <alternativeName>
        <fullName evidence="14">EIICB-Lac</fullName>
    </alternativeName>
</protein>
<gene>
    <name evidence="20" type="ORF">PML80_07870</name>
</gene>
<dbReference type="PROSITE" id="PS51105">
    <property type="entry name" value="PTS_EIIC_TYPE_3"/>
    <property type="match status" value="1"/>
</dbReference>
<dbReference type="AlphaFoldDB" id="A0AAF0BKD8"/>
<dbReference type="InterPro" id="IPR003352">
    <property type="entry name" value="PTS_EIIC"/>
</dbReference>
<feature type="transmembrane region" description="Helical" evidence="17">
    <location>
        <begin position="70"/>
        <end position="90"/>
    </location>
</feature>
<evidence type="ECO:0000256" key="12">
    <source>
        <dbReference type="ARBA" id="ARBA00022989"/>
    </source>
</evidence>
<feature type="transmembrane region" description="Helical" evidence="17">
    <location>
        <begin position="227"/>
        <end position="246"/>
    </location>
</feature>
<evidence type="ECO:0000256" key="3">
    <source>
        <dbReference type="ARBA" id="ARBA00020834"/>
    </source>
</evidence>
<keyword evidence="13 17" id="KW-0472">Membrane</keyword>
<keyword evidence="5" id="KW-1003">Cell membrane</keyword>
<reference evidence="20" key="1">
    <citation type="submission" date="2023-01" db="EMBL/GenBank/DDBJ databases">
        <title>Oxazolidinone resistance genes in florfenicol resistant enterococci from beef cattle and veal calves at slaughter.</title>
        <authorList>
            <person name="Biggel M."/>
        </authorList>
    </citation>
    <scope>NUCLEOTIDE SEQUENCE</scope>
    <source>
        <strain evidence="20">K79-1</strain>
    </source>
</reference>
<evidence type="ECO:0000313" key="20">
    <source>
        <dbReference type="EMBL" id="WCG38730.1"/>
    </source>
</evidence>
<keyword evidence="7" id="KW-0762">Sugar transport</keyword>
<evidence type="ECO:0000256" key="14">
    <source>
        <dbReference type="ARBA" id="ARBA00029639"/>
    </source>
</evidence>
<keyword evidence="6" id="KW-0597">Phosphoprotein</keyword>
<proteinExistence type="predicted"/>
<dbReference type="PANTHER" id="PTHR33989:SF8">
    <property type="entry name" value="PERMEASE IIC COMPONENT"/>
    <property type="match status" value="1"/>
</dbReference>
<evidence type="ECO:0000256" key="11">
    <source>
        <dbReference type="ARBA" id="ARBA00022777"/>
    </source>
</evidence>
<feature type="domain" description="PTS EIIB type-3" evidence="18">
    <location>
        <begin position="465"/>
        <end position="568"/>
    </location>
</feature>
<evidence type="ECO:0000259" key="18">
    <source>
        <dbReference type="PROSITE" id="PS51100"/>
    </source>
</evidence>
<dbReference type="NCBIfam" id="TIGR00853">
    <property type="entry name" value="pts-lac"/>
    <property type="match status" value="1"/>
</dbReference>
<feature type="transmembrane region" description="Helical" evidence="17">
    <location>
        <begin position="30"/>
        <end position="50"/>
    </location>
</feature>
<sequence>MDQLITQIEKMKPFFEKLSRNIYLRAIKDGFISAMPVVLFSSIFMLIAYVPNVWGFYWSDEVVAFIVKPYTFSMGILGLLVSATTARALTDSYNRRLPATKQLNRVSTMIAAIVVFLFLSSTEIAQGEGDAVVAGFSSGYLGTTGLLAAFVAAFITVIVYNFCIKNDIAIRMPEEVPPNISQAFTDVIPFAIAVVIAYGIDIAIRAFTGVSFAQAIIQMFQPLFTAADGYVGIAIIYGAIGFFWFIGIHGPSIVEPAITAIAFLNMDANLALIQGGEHAANIITPGLQYFVATLGGTGATFVVPYLFMWFGKSKQNKAVGKASFIPTSFGVNEPILFGGPLVLNPVFFVPFVLAPILNVWIFKFFVEVFGMNGFSYFLPWPTPAPIGIVLGTGIAPLSFVVVALLIAVDAIIYYPFFKVYDKQILEKELSNEDEIIEEQAETKADATEVGENDGQVSTGSHIKDEVSVLVLCAGAGTSGLLANALNKGAKEYDVPVVAGAGAYGAHQEIMGNYDLIILAPQVVSNYDDIKEDADRLNVKLVKTKGKEYISLTRDPKAALDFVDTVLNEDQ</sequence>
<dbReference type="PROSITE" id="PS51100">
    <property type="entry name" value="PTS_EIIB_TYPE_3"/>
    <property type="match status" value="1"/>
</dbReference>
<keyword evidence="8 20" id="KW-0808">Transferase</keyword>
<comment type="subcellular location">
    <subcellularLocation>
        <location evidence="1">Cell membrane</location>
        <topology evidence="1">Multi-pass membrane protein</topology>
    </subcellularLocation>
</comment>
<feature type="transmembrane region" description="Helical" evidence="17">
    <location>
        <begin position="183"/>
        <end position="207"/>
    </location>
</feature>
<dbReference type="InterPro" id="IPR003501">
    <property type="entry name" value="PTS_EIIB_2/3"/>
</dbReference>
<dbReference type="CDD" id="cd05565">
    <property type="entry name" value="PTS_IIB_lactose"/>
    <property type="match status" value="1"/>
</dbReference>
<dbReference type="GO" id="GO:0005886">
    <property type="term" value="C:plasma membrane"/>
    <property type="evidence" value="ECO:0007669"/>
    <property type="project" value="UniProtKB-SubCell"/>
</dbReference>
<dbReference type="InterPro" id="IPR004801">
    <property type="entry name" value="LacE"/>
</dbReference>
<evidence type="ECO:0000256" key="10">
    <source>
        <dbReference type="ARBA" id="ARBA00022692"/>
    </source>
</evidence>
<dbReference type="GO" id="GO:0009401">
    <property type="term" value="P:phosphoenolpyruvate-dependent sugar phosphotransferase system"/>
    <property type="evidence" value="ECO:0007669"/>
    <property type="project" value="UniProtKB-KW"/>
</dbReference>
<evidence type="ECO:0000256" key="17">
    <source>
        <dbReference type="SAM" id="Phobius"/>
    </source>
</evidence>
<dbReference type="EC" id="2.7.1.207" evidence="2"/>
<dbReference type="Gene3D" id="3.40.50.2300">
    <property type="match status" value="1"/>
</dbReference>
<keyword evidence="9" id="KW-0598">Phosphotransferase system</keyword>
<dbReference type="InterPro" id="IPR041713">
    <property type="entry name" value="PTS_IIB"/>
</dbReference>
<feature type="domain" description="PTS EIIC type-3" evidence="19">
    <location>
        <begin position="7"/>
        <end position="416"/>
    </location>
</feature>
<feature type="modified residue" description="Phosphocysteine; by EIIA" evidence="16">
    <location>
        <position position="472"/>
    </location>
</feature>
<organism evidence="20 21">
    <name type="scientific">Aerococcus urinaeequi</name>
    <dbReference type="NCBI Taxonomy" id="51665"/>
    <lineage>
        <taxon>Bacteria</taxon>
        <taxon>Bacillati</taxon>
        <taxon>Bacillota</taxon>
        <taxon>Bacilli</taxon>
        <taxon>Lactobacillales</taxon>
        <taxon>Aerococcaceae</taxon>
        <taxon>Aerococcus</taxon>
    </lineage>
</organism>
<dbReference type="RefSeq" id="WP_271736800.1">
    <property type="nucleotide sequence ID" value="NZ_CP116590.1"/>
</dbReference>
<dbReference type="GO" id="GO:0016301">
    <property type="term" value="F:kinase activity"/>
    <property type="evidence" value="ECO:0007669"/>
    <property type="project" value="UniProtKB-KW"/>
</dbReference>
<dbReference type="GO" id="GO:1901264">
    <property type="term" value="P:carbohydrate derivative transport"/>
    <property type="evidence" value="ECO:0007669"/>
    <property type="project" value="TreeGrafter"/>
</dbReference>
<dbReference type="SUPFAM" id="SSF52794">
    <property type="entry name" value="PTS system IIB component-like"/>
    <property type="match status" value="1"/>
</dbReference>
<evidence type="ECO:0000256" key="8">
    <source>
        <dbReference type="ARBA" id="ARBA00022679"/>
    </source>
</evidence>
<evidence type="ECO:0000256" key="7">
    <source>
        <dbReference type="ARBA" id="ARBA00022597"/>
    </source>
</evidence>
<dbReference type="NCBIfam" id="TIGR00410">
    <property type="entry name" value="lacE"/>
    <property type="match status" value="1"/>
</dbReference>
<evidence type="ECO:0000259" key="19">
    <source>
        <dbReference type="PROSITE" id="PS51105"/>
    </source>
</evidence>
<evidence type="ECO:0000313" key="21">
    <source>
        <dbReference type="Proteomes" id="UP001179483"/>
    </source>
</evidence>
<keyword evidence="11" id="KW-0418">Kinase</keyword>
<dbReference type="Proteomes" id="UP001179483">
    <property type="component" value="Chromosome"/>
</dbReference>
<dbReference type="GO" id="GO:0022869">
    <property type="term" value="F:protein-N(PI)-phosphohistidine-lactose phosphotransferase system transporter activity"/>
    <property type="evidence" value="ECO:0007669"/>
    <property type="project" value="InterPro"/>
</dbReference>
<evidence type="ECO:0000256" key="5">
    <source>
        <dbReference type="ARBA" id="ARBA00022475"/>
    </source>
</evidence>
<dbReference type="Pfam" id="PF02378">
    <property type="entry name" value="PTS_EIIC"/>
    <property type="match status" value="1"/>
</dbReference>
<evidence type="ECO:0000256" key="9">
    <source>
        <dbReference type="ARBA" id="ARBA00022683"/>
    </source>
</evidence>
<feature type="transmembrane region" description="Helical" evidence="17">
    <location>
        <begin position="287"/>
        <end position="307"/>
    </location>
</feature>
<dbReference type="InterPro" id="IPR013012">
    <property type="entry name" value="PTS_EIIB_3"/>
</dbReference>
<feature type="transmembrane region" description="Helical" evidence="17">
    <location>
        <begin position="386"/>
        <end position="414"/>
    </location>
</feature>
<evidence type="ECO:0000256" key="1">
    <source>
        <dbReference type="ARBA" id="ARBA00004651"/>
    </source>
</evidence>
<feature type="transmembrane region" description="Helical" evidence="17">
    <location>
        <begin position="102"/>
        <end position="120"/>
    </location>
</feature>